<keyword evidence="9" id="KW-1185">Reference proteome</keyword>
<dbReference type="Proteomes" id="UP000007947">
    <property type="component" value="Chromosome"/>
</dbReference>
<dbReference type="NCBIfam" id="TIGR03057">
    <property type="entry name" value="xxxLxxG_by_4"/>
    <property type="match status" value="3"/>
</dbReference>
<dbReference type="InterPro" id="IPR017500">
    <property type="entry name" value="Phage_infect_YhgE_N"/>
</dbReference>
<keyword evidence="3 6" id="KW-1133">Transmembrane helix</keyword>
<evidence type="ECO:0000256" key="2">
    <source>
        <dbReference type="ARBA" id="ARBA00022692"/>
    </source>
</evidence>
<evidence type="ECO:0000256" key="1">
    <source>
        <dbReference type="ARBA" id="ARBA00004141"/>
    </source>
</evidence>
<proteinExistence type="predicted"/>
<comment type="subcellular location">
    <subcellularLocation>
        <location evidence="1">Membrane</location>
        <topology evidence="1">Multi-pass membrane protein</topology>
    </subcellularLocation>
</comment>
<dbReference type="Gene3D" id="1.10.287.950">
    <property type="entry name" value="Methyl-accepting chemotaxis protein"/>
    <property type="match status" value="2"/>
</dbReference>
<gene>
    <name evidence="8" type="ordered locus">MLP_10470</name>
</gene>
<dbReference type="eggNOG" id="COG1511">
    <property type="taxonomic scope" value="Bacteria"/>
</dbReference>
<dbReference type="RefSeq" id="WP_013861944.1">
    <property type="nucleotide sequence ID" value="NC_015635.1"/>
</dbReference>
<feature type="transmembrane region" description="Helical" evidence="6">
    <location>
        <begin position="538"/>
        <end position="560"/>
    </location>
</feature>
<dbReference type="Pfam" id="PF12698">
    <property type="entry name" value="ABC2_membrane_3"/>
    <property type="match status" value="1"/>
</dbReference>
<evidence type="ECO:0000256" key="6">
    <source>
        <dbReference type="SAM" id="Phobius"/>
    </source>
</evidence>
<feature type="transmembrane region" description="Helical" evidence="6">
    <location>
        <begin position="696"/>
        <end position="719"/>
    </location>
</feature>
<dbReference type="AlphaFoldDB" id="F5XMY8"/>
<dbReference type="KEGG" id="mph:MLP_10470"/>
<dbReference type="GO" id="GO:0016020">
    <property type="term" value="C:membrane"/>
    <property type="evidence" value="ECO:0007669"/>
    <property type="project" value="UniProtKB-SubCell"/>
</dbReference>
<dbReference type="STRING" id="1032480.MLP_10470"/>
<organism evidence="8 9">
    <name type="scientific">Microlunatus phosphovorus (strain ATCC 700054 / DSM 10555 / JCM 9379 / NBRC 101784 / NCIMB 13414 / VKM Ac-1990 / NM-1)</name>
    <dbReference type="NCBI Taxonomy" id="1032480"/>
    <lineage>
        <taxon>Bacteria</taxon>
        <taxon>Bacillati</taxon>
        <taxon>Actinomycetota</taxon>
        <taxon>Actinomycetes</taxon>
        <taxon>Propionibacteriales</taxon>
        <taxon>Propionibacteriaceae</taxon>
        <taxon>Microlunatus</taxon>
    </lineage>
</organism>
<evidence type="ECO:0000256" key="3">
    <source>
        <dbReference type="ARBA" id="ARBA00022989"/>
    </source>
</evidence>
<dbReference type="GO" id="GO:0140359">
    <property type="term" value="F:ABC-type transporter activity"/>
    <property type="evidence" value="ECO:0007669"/>
    <property type="project" value="InterPro"/>
</dbReference>
<name>F5XMY8_MICPN</name>
<evidence type="ECO:0000313" key="8">
    <source>
        <dbReference type="EMBL" id="BAK34061.1"/>
    </source>
</evidence>
<feature type="region of interest" description="Disordered" evidence="5">
    <location>
        <begin position="212"/>
        <end position="237"/>
    </location>
</feature>
<accession>F5XMY8</accession>
<keyword evidence="4 6" id="KW-0472">Membrane</keyword>
<feature type="domain" description="ABC-2 type transporter transmembrane" evidence="7">
    <location>
        <begin position="23"/>
        <end position="198"/>
    </location>
</feature>
<feature type="transmembrane region" description="Helical" evidence="6">
    <location>
        <begin position="613"/>
        <end position="636"/>
    </location>
</feature>
<evidence type="ECO:0000313" key="9">
    <source>
        <dbReference type="Proteomes" id="UP000007947"/>
    </source>
</evidence>
<evidence type="ECO:0000256" key="4">
    <source>
        <dbReference type="ARBA" id="ARBA00023136"/>
    </source>
</evidence>
<evidence type="ECO:0000259" key="7">
    <source>
        <dbReference type="Pfam" id="PF12698"/>
    </source>
</evidence>
<feature type="transmembrane region" description="Helical" evidence="6">
    <location>
        <begin position="643"/>
        <end position="662"/>
    </location>
</feature>
<dbReference type="PANTHER" id="PTHR43077:SF5">
    <property type="entry name" value="PHAGE INFECTION PROTEIN"/>
    <property type="match status" value="1"/>
</dbReference>
<dbReference type="EMBL" id="AP012204">
    <property type="protein sequence ID" value="BAK34061.1"/>
    <property type="molecule type" value="Genomic_DNA"/>
</dbReference>
<dbReference type="InterPro" id="IPR023908">
    <property type="entry name" value="xxxLxxG_rpt"/>
</dbReference>
<evidence type="ECO:0000256" key="5">
    <source>
        <dbReference type="SAM" id="MobiDB-lite"/>
    </source>
</evidence>
<feature type="transmembrane region" description="Helical" evidence="6">
    <location>
        <begin position="581"/>
        <end position="607"/>
    </location>
</feature>
<feature type="compositionally biased region" description="Basic and acidic residues" evidence="5">
    <location>
        <begin position="737"/>
        <end position="746"/>
    </location>
</feature>
<reference evidence="8 9" key="1">
    <citation type="submission" date="2011-05" db="EMBL/GenBank/DDBJ databases">
        <title>Whole genome sequence of Microlunatus phosphovorus NM-1.</title>
        <authorList>
            <person name="Hosoyama A."/>
            <person name="Sasaki K."/>
            <person name="Harada T."/>
            <person name="Igarashi R."/>
            <person name="Kawakoshi A."/>
            <person name="Sasagawa M."/>
            <person name="Fukada J."/>
            <person name="Nakamura S."/>
            <person name="Katano Y."/>
            <person name="Hanada S."/>
            <person name="Kamagata Y."/>
            <person name="Nakamura N."/>
            <person name="Yamazaki S."/>
            <person name="Fujita N."/>
        </authorList>
    </citation>
    <scope>NUCLEOTIDE SEQUENCE [LARGE SCALE GENOMIC DNA]</scope>
    <source>
        <strain evidence="9">ATCC 700054 / DSM 10555 / JCM 9379 / NBRC 101784 / NCIMB 13414 / VKM Ac-1990 / NM-1</strain>
    </source>
</reference>
<feature type="compositionally biased region" description="Polar residues" evidence="5">
    <location>
        <begin position="226"/>
        <end position="237"/>
    </location>
</feature>
<feature type="region of interest" description="Disordered" evidence="5">
    <location>
        <begin position="725"/>
        <end position="746"/>
    </location>
</feature>
<dbReference type="SUPFAM" id="SSF58104">
    <property type="entry name" value="Methyl-accepting chemotaxis protein (MCP) signaling domain"/>
    <property type="match status" value="1"/>
</dbReference>
<dbReference type="PANTHER" id="PTHR43077">
    <property type="entry name" value="TRANSPORT PERMEASE YVFS-RELATED"/>
    <property type="match status" value="1"/>
</dbReference>
<dbReference type="HOGENOM" id="CLU_004534_1_1_11"/>
<dbReference type="InterPro" id="IPR051328">
    <property type="entry name" value="T7SS_ABC-Transporter"/>
</dbReference>
<keyword evidence="2 6" id="KW-0812">Transmembrane</keyword>
<sequence>MSSPERKRTAPAPMSRWLVPVVAILLTALAGGIVLWAVHGHQNSGPAVPLAIVNLDQPVTQGSGSDAKTIAAGRQLAASLSSPDPDNQTPLSWQLVDSDDAATGLRDGTYYGVLTIPKSFSAQVTSTSSTKPEQAQLKLVNNDAASAAVAALAQLSVNEAARGLGDQVTSNYVDAMLQNLTKINKNLTSSAKSADSLASSSHELADSAEQLAGSADQVADGAGSLDSGTKSLESGTESLAAGASSAARGADQVASGARELASAAGRLASGASAAAKGADDVAKGASDLADLADGLHKGTGTLATLTDRQNTGLGRTDRAAGAHATGAADVADRAARIADDCPAALDAGYCQRVADLARRIGVESRAATALDKLVGVQVDRGKAIDKAAGRIDTAAGRLDTGLGKLGPAAKKVGNAVDDIGDGATELERAATSLASGAAEVADGTRSVADGAAKTASGVQDMAVAADELSTGTDKLASGAHQLADGADQLADGNDQLASGLASGAKQVPSYSDDERKALDEVVTTPVTVKTSADNPSTVAAGLVPVVLGLALWLGTLMMLLTRPPVPVGLSWAQASPIRRVAFGLAPVVLVGLVQAGLLIGLVAIVGMPISSPLGLTLFTVLGVFAFAATNQALVSLFGGIGRLVSLAFALVEAAALGGLMPIETAPAGIQLLNGMLPLPQFVNGAGQQLLGGHGGLATACLVLSLWTVLALGVSVLAAARRSSRIGAGDSSTGIPEPHPRPEAAPA</sequence>
<dbReference type="InterPro" id="IPR013525">
    <property type="entry name" value="ABC2_TM"/>
</dbReference>
<dbReference type="NCBIfam" id="TIGR03061">
    <property type="entry name" value="pip_yhgE_Nterm"/>
    <property type="match status" value="1"/>
</dbReference>
<protein>
    <recommendedName>
        <fullName evidence="7">ABC-2 type transporter transmembrane domain-containing protein</fullName>
    </recommendedName>
</protein>